<reference evidence="2" key="1">
    <citation type="submission" date="2019-12" db="EMBL/GenBank/DDBJ databases">
        <authorList>
            <person name="Scholes J."/>
        </authorList>
    </citation>
    <scope>NUCLEOTIDE SEQUENCE</scope>
</reference>
<evidence type="ECO:0000259" key="1">
    <source>
        <dbReference type="Pfam" id="PF22936"/>
    </source>
</evidence>
<protein>
    <recommendedName>
        <fullName evidence="1">Retrovirus-related Pol polyprotein from transposon TNT 1-94-like beta-barrel domain-containing protein</fullName>
    </recommendedName>
</protein>
<proteinExistence type="predicted"/>
<sequence>FTGTCHNCGKPNHMVKDYRKPKKVGQKKVQPSALVAEHDPMPGELIDFDMSTVVFEDNMVDNPREWYIDIGATRHVCSDKELFSDYTPSNGRKLHMGNSSTSEVARVGTVVLKTSGKELKLKDVLHVPDIRKNLVSGSLLIEHGFRPVFDAKKFVRSKFGTLLGHSYLDK</sequence>
<accession>A0A9N7N7C9</accession>
<dbReference type="Proteomes" id="UP001153555">
    <property type="component" value="Unassembled WGS sequence"/>
</dbReference>
<comment type="caution">
    <text evidence="2">The sequence shown here is derived from an EMBL/GenBank/DDBJ whole genome shotgun (WGS) entry which is preliminary data.</text>
</comment>
<organism evidence="2 3">
    <name type="scientific">Striga hermonthica</name>
    <name type="common">Purple witchweed</name>
    <name type="synonym">Buchnera hermonthica</name>
    <dbReference type="NCBI Taxonomy" id="68872"/>
    <lineage>
        <taxon>Eukaryota</taxon>
        <taxon>Viridiplantae</taxon>
        <taxon>Streptophyta</taxon>
        <taxon>Embryophyta</taxon>
        <taxon>Tracheophyta</taxon>
        <taxon>Spermatophyta</taxon>
        <taxon>Magnoliopsida</taxon>
        <taxon>eudicotyledons</taxon>
        <taxon>Gunneridae</taxon>
        <taxon>Pentapetalae</taxon>
        <taxon>asterids</taxon>
        <taxon>lamiids</taxon>
        <taxon>Lamiales</taxon>
        <taxon>Orobanchaceae</taxon>
        <taxon>Buchnereae</taxon>
        <taxon>Striga</taxon>
    </lineage>
</organism>
<dbReference type="Pfam" id="PF22936">
    <property type="entry name" value="Pol_BBD"/>
    <property type="match status" value="1"/>
</dbReference>
<dbReference type="PANTHER" id="PTHR47592">
    <property type="entry name" value="PBF68 PROTEIN"/>
    <property type="match status" value="1"/>
</dbReference>
<evidence type="ECO:0000313" key="3">
    <source>
        <dbReference type="Proteomes" id="UP001153555"/>
    </source>
</evidence>
<dbReference type="OrthoDB" id="2596766at2759"/>
<gene>
    <name evidence="2" type="ORF">SHERM_19846</name>
</gene>
<feature type="non-terminal residue" evidence="2">
    <location>
        <position position="170"/>
    </location>
</feature>
<dbReference type="AlphaFoldDB" id="A0A9N7N7C9"/>
<dbReference type="PANTHER" id="PTHR47592:SF27">
    <property type="entry name" value="OS08G0421700 PROTEIN"/>
    <property type="match status" value="1"/>
</dbReference>
<evidence type="ECO:0000313" key="2">
    <source>
        <dbReference type="EMBL" id="CAA0822366.1"/>
    </source>
</evidence>
<feature type="non-terminal residue" evidence="2">
    <location>
        <position position="1"/>
    </location>
</feature>
<dbReference type="EMBL" id="CACSLK010023397">
    <property type="protein sequence ID" value="CAA0822366.1"/>
    <property type="molecule type" value="Genomic_DNA"/>
</dbReference>
<dbReference type="InterPro" id="IPR054722">
    <property type="entry name" value="PolX-like_BBD"/>
</dbReference>
<keyword evidence="3" id="KW-1185">Reference proteome</keyword>
<feature type="domain" description="Retrovirus-related Pol polyprotein from transposon TNT 1-94-like beta-barrel" evidence="1">
    <location>
        <begin position="66"/>
        <end position="145"/>
    </location>
</feature>
<name>A0A9N7N7C9_STRHE</name>